<name>A0ABQ5BCN7_9ASTR</name>
<dbReference type="Gene3D" id="3.30.1380.20">
    <property type="entry name" value="Trafficking protein particle complex subunit 3"/>
    <property type="match status" value="1"/>
</dbReference>
<gene>
    <name evidence="2" type="ORF">Tco_0859428</name>
</gene>
<dbReference type="PANTHER" id="PTHR33491">
    <property type="entry name" value="OSJNBA0016N04.9 PROTEIN"/>
    <property type="match status" value="1"/>
</dbReference>
<sequence>MLTVIGCYDYGLIEGAYGVNFSGGCIGLGSEAQDVPDGQCSGKGCCQISITKGLKYYDVTLGTFPNRTSVWSFNKCAMTRPLSLLSYRCRCNKGYEGNPYLDQGCQGMWGYNIGIRLIDEFLAKSNVTRCVDLRETAEIIAKACLLLMIQEDVKGRLKAFQHIYVLTDMELCVSSDVVINLWHDSTDADKAEETEKEDEVVFSGGKMQGFEVIVPGKATLLLHLLSTYEQKIINSVKNLNSFKEAEWNDVVINLWHDSTDADKAEETEKEDEVVFSGGMMLKIRSKKLSVLENGIQK</sequence>
<accession>A0ABQ5BCN7</accession>
<proteinExistence type="inferred from homology"/>
<dbReference type="EMBL" id="BQNB010013143">
    <property type="protein sequence ID" value="GJT12386.1"/>
    <property type="molecule type" value="Genomic_DNA"/>
</dbReference>
<reference evidence="2" key="2">
    <citation type="submission" date="2022-01" db="EMBL/GenBank/DDBJ databases">
        <authorList>
            <person name="Yamashiro T."/>
            <person name="Shiraishi A."/>
            <person name="Satake H."/>
            <person name="Nakayama K."/>
        </authorList>
    </citation>
    <scope>NUCLEOTIDE SEQUENCE</scope>
</reference>
<evidence type="ECO:0000256" key="1">
    <source>
        <dbReference type="ARBA" id="ARBA00006218"/>
    </source>
</evidence>
<organism evidence="2 3">
    <name type="scientific">Tanacetum coccineum</name>
    <dbReference type="NCBI Taxonomy" id="301880"/>
    <lineage>
        <taxon>Eukaryota</taxon>
        <taxon>Viridiplantae</taxon>
        <taxon>Streptophyta</taxon>
        <taxon>Embryophyta</taxon>
        <taxon>Tracheophyta</taxon>
        <taxon>Spermatophyta</taxon>
        <taxon>Magnoliopsida</taxon>
        <taxon>eudicotyledons</taxon>
        <taxon>Gunneridae</taxon>
        <taxon>Pentapetalae</taxon>
        <taxon>asterids</taxon>
        <taxon>campanulids</taxon>
        <taxon>Asterales</taxon>
        <taxon>Asteraceae</taxon>
        <taxon>Asteroideae</taxon>
        <taxon>Anthemideae</taxon>
        <taxon>Anthemidinae</taxon>
        <taxon>Tanacetum</taxon>
    </lineage>
</organism>
<dbReference type="Pfam" id="PF04051">
    <property type="entry name" value="TRAPP"/>
    <property type="match status" value="1"/>
</dbReference>
<protein>
    <submittedName>
        <fullName evidence="2">Wall-associated receptor kinase 2-like protein</fullName>
    </submittedName>
</protein>
<evidence type="ECO:0000313" key="3">
    <source>
        <dbReference type="Proteomes" id="UP001151760"/>
    </source>
</evidence>
<reference evidence="2" key="1">
    <citation type="journal article" date="2022" name="Int. J. Mol. Sci.">
        <title>Draft Genome of Tanacetum Coccineum: Genomic Comparison of Closely Related Tanacetum-Family Plants.</title>
        <authorList>
            <person name="Yamashiro T."/>
            <person name="Shiraishi A."/>
            <person name="Nakayama K."/>
            <person name="Satake H."/>
        </authorList>
    </citation>
    <scope>NUCLEOTIDE SEQUENCE</scope>
</reference>
<comment type="similarity">
    <text evidence="1">Belongs to the TRAPP small subunits family. BET3 subfamily.</text>
</comment>
<dbReference type="SUPFAM" id="SSF111126">
    <property type="entry name" value="Ligand-binding domain in the NO signalling and Golgi transport"/>
    <property type="match status" value="1"/>
</dbReference>
<dbReference type="Proteomes" id="UP001151760">
    <property type="component" value="Unassembled WGS sequence"/>
</dbReference>
<dbReference type="InterPro" id="IPR007194">
    <property type="entry name" value="TRAPP_component"/>
</dbReference>
<keyword evidence="3" id="KW-1185">Reference proteome</keyword>
<dbReference type="InterPro" id="IPR024096">
    <property type="entry name" value="NO_sig/Golgi_transp_ligand-bd"/>
</dbReference>
<evidence type="ECO:0000313" key="2">
    <source>
        <dbReference type="EMBL" id="GJT12386.1"/>
    </source>
</evidence>
<comment type="caution">
    <text evidence="2">The sequence shown here is derived from an EMBL/GenBank/DDBJ whole genome shotgun (WGS) entry which is preliminary data.</text>
</comment>